<organism evidence="1 2">
    <name type="scientific">Goodea atripinnis</name>
    <dbReference type="NCBI Taxonomy" id="208336"/>
    <lineage>
        <taxon>Eukaryota</taxon>
        <taxon>Metazoa</taxon>
        <taxon>Chordata</taxon>
        <taxon>Craniata</taxon>
        <taxon>Vertebrata</taxon>
        <taxon>Euteleostomi</taxon>
        <taxon>Actinopterygii</taxon>
        <taxon>Neopterygii</taxon>
        <taxon>Teleostei</taxon>
        <taxon>Neoteleostei</taxon>
        <taxon>Acanthomorphata</taxon>
        <taxon>Ovalentaria</taxon>
        <taxon>Atherinomorphae</taxon>
        <taxon>Cyprinodontiformes</taxon>
        <taxon>Goodeidae</taxon>
        <taxon>Goodea</taxon>
    </lineage>
</organism>
<reference evidence="1 2" key="1">
    <citation type="submission" date="2021-06" db="EMBL/GenBank/DDBJ databases">
        <authorList>
            <person name="Palmer J.M."/>
        </authorList>
    </citation>
    <scope>NUCLEOTIDE SEQUENCE [LARGE SCALE GENOMIC DNA]</scope>
    <source>
        <strain evidence="1 2">GA_2019</strain>
        <tissue evidence="1">Muscle</tissue>
    </source>
</reference>
<evidence type="ECO:0000313" key="1">
    <source>
        <dbReference type="EMBL" id="MEQ2170024.1"/>
    </source>
</evidence>
<dbReference type="EMBL" id="JAHRIO010035099">
    <property type="protein sequence ID" value="MEQ2170024.1"/>
    <property type="molecule type" value="Genomic_DNA"/>
</dbReference>
<accession>A0ABV0NGM1</accession>
<comment type="caution">
    <text evidence="1">The sequence shown here is derived from an EMBL/GenBank/DDBJ whole genome shotgun (WGS) entry which is preliminary data.</text>
</comment>
<gene>
    <name evidence="1" type="ORF">GOODEAATRI_031047</name>
</gene>
<proteinExistence type="predicted"/>
<dbReference type="Proteomes" id="UP001476798">
    <property type="component" value="Unassembled WGS sequence"/>
</dbReference>
<name>A0ABV0NGM1_9TELE</name>
<sequence>MLIKYLFAKKNKFRVVQANDLFSTYCEKERRICFIILERKRVRRGKWNNKKEPMQEQKYLCRQISRILVSGSRKLTQTCKSPENHEEEFCPSFCLHSGR</sequence>
<evidence type="ECO:0000313" key="2">
    <source>
        <dbReference type="Proteomes" id="UP001476798"/>
    </source>
</evidence>
<protein>
    <submittedName>
        <fullName evidence="1">Uncharacterized protein</fullName>
    </submittedName>
</protein>
<keyword evidence="2" id="KW-1185">Reference proteome</keyword>